<dbReference type="OrthoDB" id="10468716at2759"/>
<evidence type="ECO:0000313" key="2">
    <source>
        <dbReference type="EMBL" id="KAF9737351.1"/>
    </source>
</evidence>
<keyword evidence="3" id="KW-1185">Reference proteome</keyword>
<evidence type="ECO:0000313" key="3">
    <source>
        <dbReference type="Proteomes" id="UP000756921"/>
    </source>
</evidence>
<dbReference type="EMBL" id="WJXW01000004">
    <property type="protein sequence ID" value="KAF9737351.1"/>
    <property type="molecule type" value="Genomic_DNA"/>
</dbReference>
<sequence length="763" mass="85875">MGICEEGSVDAVKRAQRDNAALLKPELEVNVNVEHHLHRDHSLQYHDTSTNIYQPLSWVYPHSASTEPSLSLITFTTPDLNTHLYNPGESSFFFIHQSAMMQVGPRIFALRPEDCKITDLLGELEAQACCFSTGRTLFFSYPMPLHVVDLLSPDELRQLHKHLQGIFSLYHMDQGRHWGQVLNEILLRLQSLGCELPEVLPLQLMKFLNIGAYPTKQEISAICWINAGMQGPPPPEAHMDHIVQNPTMDLFFLPDGRSIVLRDKGQTVCEAMEAQNSTGYWTKWINCITKNIPLLVDENRGNRCIKSSLRLSLAWYVWEHDGASYGGGRFVLLDENTDSDSNSNESRLENLPCAPETAAMRNNAYLNDQREEVAGPSAKPSTMYEQLEKPIGPKKGGSSHAAAKKPKETFHGSDVNATHFPSRVGQLQKGLQQDIHPARQNDGGQCIPTTKGNRAAVFFVDERQYFVRLPHNKIKRFPSATTITPAYIESLEENSGSLYRGGSCNHSTCHLPDHMIGWSQYLGDYSVCPRRFDPELHKVLNPRSINRLAFEAYEHFQAAHRNEEAVLFYDFPTTRRSSVDMVEMPTSLVIFVERLTAFEVQQILIGKLDIDWSGAQGWYLLPRNVFIPKYDLWTDKYVAAPCRVSGYDAFGKFPLEDPGEFLDRLTDSAYNAFLQGQVTAARCPEGWCLVSVPWAARHRYGLVSVMDMSNEELTGAADGTKESALSTKGKNKHRALEGEKASKSVPRKLSSQTAIIEEDDLRC</sequence>
<feature type="region of interest" description="Disordered" evidence="1">
    <location>
        <begin position="716"/>
        <end position="750"/>
    </location>
</feature>
<dbReference type="Proteomes" id="UP000756921">
    <property type="component" value="Unassembled WGS sequence"/>
</dbReference>
<name>A0A9P6KSY6_9PLEO</name>
<comment type="caution">
    <text evidence="2">The sequence shown here is derived from an EMBL/GenBank/DDBJ whole genome shotgun (WGS) entry which is preliminary data.</text>
</comment>
<reference evidence="2" key="1">
    <citation type="journal article" date="2020" name="Mol. Plant Microbe Interact.">
        <title>Genome Sequence of the Biocontrol Agent Coniothyrium minitans strain Conio (IMI 134523).</title>
        <authorList>
            <person name="Patel D."/>
            <person name="Shittu T.A."/>
            <person name="Baroncelli R."/>
            <person name="Muthumeenakshi S."/>
            <person name="Osborne T.H."/>
            <person name="Janganan T.K."/>
            <person name="Sreenivasaprasad S."/>
        </authorList>
    </citation>
    <scope>NUCLEOTIDE SEQUENCE</scope>
    <source>
        <strain evidence="2">Conio</strain>
    </source>
</reference>
<proteinExistence type="predicted"/>
<dbReference type="AlphaFoldDB" id="A0A9P6KSY6"/>
<protein>
    <submittedName>
        <fullName evidence="2">Uncharacterized protein</fullName>
    </submittedName>
</protein>
<organism evidence="2 3">
    <name type="scientific">Paraphaeosphaeria minitans</name>
    <dbReference type="NCBI Taxonomy" id="565426"/>
    <lineage>
        <taxon>Eukaryota</taxon>
        <taxon>Fungi</taxon>
        <taxon>Dikarya</taxon>
        <taxon>Ascomycota</taxon>
        <taxon>Pezizomycotina</taxon>
        <taxon>Dothideomycetes</taxon>
        <taxon>Pleosporomycetidae</taxon>
        <taxon>Pleosporales</taxon>
        <taxon>Massarineae</taxon>
        <taxon>Didymosphaeriaceae</taxon>
        <taxon>Paraphaeosphaeria</taxon>
    </lineage>
</organism>
<evidence type="ECO:0000256" key="1">
    <source>
        <dbReference type="SAM" id="MobiDB-lite"/>
    </source>
</evidence>
<accession>A0A9P6KSY6</accession>
<gene>
    <name evidence="2" type="ORF">PMIN01_05130</name>
</gene>